<dbReference type="InterPro" id="IPR036412">
    <property type="entry name" value="HAD-like_sf"/>
</dbReference>
<evidence type="ECO:0000256" key="6">
    <source>
        <dbReference type="ARBA" id="ARBA00022475"/>
    </source>
</evidence>
<feature type="transmembrane region" description="Helical" evidence="20">
    <location>
        <begin position="822"/>
        <end position="839"/>
    </location>
</feature>
<dbReference type="InterPro" id="IPR004014">
    <property type="entry name" value="ATPase_P-typ_cation-transptr_N"/>
</dbReference>
<evidence type="ECO:0000256" key="1">
    <source>
        <dbReference type="ARBA" id="ARBA00004651"/>
    </source>
</evidence>
<dbReference type="InterPro" id="IPR023214">
    <property type="entry name" value="HAD_sf"/>
</dbReference>
<dbReference type="Proteomes" id="UP000176938">
    <property type="component" value="Unassembled WGS sequence"/>
</dbReference>
<keyword evidence="10" id="KW-0547">Nucleotide-binding</keyword>
<dbReference type="FunFam" id="3.40.50.1000:FF:000001">
    <property type="entry name" value="Phospholipid-transporting ATPase IC"/>
    <property type="match status" value="1"/>
</dbReference>
<dbReference type="SUPFAM" id="SSF81653">
    <property type="entry name" value="Calcium ATPase, transduction domain A"/>
    <property type="match status" value="1"/>
</dbReference>
<dbReference type="GO" id="GO:0046872">
    <property type="term" value="F:metal ion binding"/>
    <property type="evidence" value="ECO:0007669"/>
    <property type="project" value="UniProtKB-KW"/>
</dbReference>
<dbReference type="EMBL" id="METP01000033">
    <property type="protein sequence ID" value="OGC05864.1"/>
    <property type="molecule type" value="Genomic_DNA"/>
</dbReference>
<feature type="transmembrane region" description="Helical" evidence="20">
    <location>
        <begin position="245"/>
        <end position="263"/>
    </location>
</feature>
<dbReference type="Gene3D" id="2.70.150.10">
    <property type="entry name" value="Calcium-transporting ATPase, cytoplasmic transduction domain A"/>
    <property type="match status" value="1"/>
</dbReference>
<dbReference type="Gene3D" id="3.40.50.1000">
    <property type="entry name" value="HAD superfamily/HAD-like"/>
    <property type="match status" value="2"/>
</dbReference>
<evidence type="ECO:0000256" key="18">
    <source>
        <dbReference type="ARBA" id="ARBA00023136"/>
    </source>
</evidence>
<feature type="transmembrane region" description="Helical" evidence="20">
    <location>
        <begin position="791"/>
        <end position="810"/>
    </location>
</feature>
<dbReference type="EC" id="7.2.2.8" evidence="4"/>
<evidence type="ECO:0000313" key="22">
    <source>
        <dbReference type="EMBL" id="OGC05864.1"/>
    </source>
</evidence>
<dbReference type="Pfam" id="PF00690">
    <property type="entry name" value="Cation_ATPase_N"/>
    <property type="match status" value="1"/>
</dbReference>
<dbReference type="FunFam" id="3.40.50.1000:FF:000144">
    <property type="entry name" value="copper-transporting ATPase 1 isoform X2"/>
    <property type="match status" value="1"/>
</dbReference>
<dbReference type="InterPro" id="IPR008250">
    <property type="entry name" value="ATPase_P-typ_transduc_dom_A_sf"/>
</dbReference>
<keyword evidence="12" id="KW-0067">ATP-binding</keyword>
<dbReference type="InterPro" id="IPR018303">
    <property type="entry name" value="ATPase_P-typ_P_site"/>
</dbReference>
<dbReference type="FunFam" id="2.70.150.10:FF:000160">
    <property type="entry name" value="Sarcoplasmic/endoplasmic reticulum calcium ATPase 1"/>
    <property type="match status" value="1"/>
</dbReference>
<dbReference type="InterPro" id="IPR050510">
    <property type="entry name" value="Cation_transp_ATPase_P-type"/>
</dbReference>
<dbReference type="NCBIfam" id="TIGR01494">
    <property type="entry name" value="ATPase_P-type"/>
    <property type="match status" value="2"/>
</dbReference>
<evidence type="ECO:0000256" key="2">
    <source>
        <dbReference type="ARBA" id="ARBA00005675"/>
    </source>
</evidence>
<proteinExistence type="inferred from homology"/>
<dbReference type="GO" id="GO:0005524">
    <property type="term" value="F:ATP binding"/>
    <property type="evidence" value="ECO:0007669"/>
    <property type="project" value="UniProtKB-KW"/>
</dbReference>
<evidence type="ECO:0000256" key="11">
    <source>
        <dbReference type="ARBA" id="ARBA00022796"/>
    </source>
</evidence>
<dbReference type="Gene3D" id="3.40.1110.10">
    <property type="entry name" value="Calcium-transporting ATPase, cytoplasmic domain N"/>
    <property type="match status" value="1"/>
</dbReference>
<dbReference type="AlphaFoldDB" id="A0A1F4RCE4"/>
<feature type="transmembrane region" description="Helical" evidence="20">
    <location>
        <begin position="56"/>
        <end position="74"/>
    </location>
</feature>
<evidence type="ECO:0000256" key="4">
    <source>
        <dbReference type="ARBA" id="ARBA00012517"/>
    </source>
</evidence>
<dbReference type="InterPro" id="IPR001757">
    <property type="entry name" value="P_typ_ATPase"/>
</dbReference>
<gene>
    <name evidence="22" type="ORF">A3H38_06680</name>
</gene>
<keyword evidence="6" id="KW-1003">Cell membrane</keyword>
<keyword evidence="8 20" id="KW-0812">Transmembrane</keyword>
<evidence type="ECO:0000256" key="13">
    <source>
        <dbReference type="ARBA" id="ARBA00022842"/>
    </source>
</evidence>
<dbReference type="SFLD" id="SFLDG00002">
    <property type="entry name" value="C1.7:_P-type_atpase_like"/>
    <property type="match status" value="1"/>
</dbReference>
<evidence type="ECO:0000256" key="15">
    <source>
        <dbReference type="ARBA" id="ARBA00022989"/>
    </source>
</evidence>
<keyword evidence="16" id="KW-0186">Copper</keyword>
<evidence type="ECO:0000256" key="10">
    <source>
        <dbReference type="ARBA" id="ARBA00022741"/>
    </source>
</evidence>
<name>A0A1F4RCE4_UNCSA</name>
<dbReference type="GO" id="GO:0140581">
    <property type="term" value="F:P-type monovalent copper transporter activity"/>
    <property type="evidence" value="ECO:0007669"/>
    <property type="project" value="UniProtKB-EC"/>
</dbReference>
<dbReference type="Pfam" id="PF13246">
    <property type="entry name" value="Cation_ATPase"/>
    <property type="match status" value="1"/>
</dbReference>
<evidence type="ECO:0000256" key="3">
    <source>
        <dbReference type="ARBA" id="ARBA00006024"/>
    </source>
</evidence>
<dbReference type="InterPro" id="IPR006068">
    <property type="entry name" value="ATPase_P-typ_cation-transptr_C"/>
</dbReference>
<dbReference type="PRINTS" id="PR00119">
    <property type="entry name" value="CATATPASE"/>
</dbReference>
<evidence type="ECO:0000256" key="5">
    <source>
        <dbReference type="ARBA" id="ARBA00022448"/>
    </source>
</evidence>
<dbReference type="SUPFAM" id="SSF81660">
    <property type="entry name" value="Metal cation-transporting ATPase, ATP-binding domain N"/>
    <property type="match status" value="1"/>
</dbReference>
<evidence type="ECO:0000259" key="21">
    <source>
        <dbReference type="SMART" id="SM00831"/>
    </source>
</evidence>
<dbReference type="SFLD" id="SFLDF00027">
    <property type="entry name" value="p-type_atpase"/>
    <property type="match status" value="1"/>
</dbReference>
<evidence type="ECO:0000256" key="17">
    <source>
        <dbReference type="ARBA" id="ARBA00023065"/>
    </source>
</evidence>
<evidence type="ECO:0000256" key="19">
    <source>
        <dbReference type="ARBA" id="ARBA00049289"/>
    </source>
</evidence>
<evidence type="ECO:0000256" key="12">
    <source>
        <dbReference type="ARBA" id="ARBA00022840"/>
    </source>
</evidence>
<keyword evidence="15 20" id="KW-1133">Transmembrane helix</keyword>
<feature type="domain" description="Cation-transporting P-type ATPase N-terminal" evidence="21">
    <location>
        <begin position="2"/>
        <end position="76"/>
    </location>
</feature>
<accession>A0A1F4RCE4</accession>
<keyword evidence="7" id="KW-0597">Phosphoprotein</keyword>
<dbReference type="InterPro" id="IPR059000">
    <property type="entry name" value="ATPase_P-type_domA"/>
</dbReference>
<keyword evidence="9" id="KW-0479">Metal-binding</keyword>
<sequence length="849" mass="91189">MTFYQLTLEAAAQKLETSLTSGLTGTEAAARRLKFGPNQLQEKTGRGLVGIFWEQFQGFIIWILLGAAVISGFLKEWVDALAIVGIVIVNACLGFIQEYRAEKSLAALKRLSSPSARVVRGGQRGVIPSAELVPGDLIELEAGDHVPADARVIYVSPNFSTQEASLTGESTPVIKTIMALEEKEIPLAERANLLYLGTSIASGKARALVTGTGMMTELGKIAGLIQSIGHEATPLQKKLEEFGRWIVYLCGALVLMVFGLEMLRGGEILDVFLTAVSLAVAAIPEGLPAVITIALALGVQRMVRRGALVRKLPAVETLGCATVICSDKTGTLTRNEMTIKAILAGGTLFEVTGVGYAPEGEFIGTENPELNKTLIGGVLSSSAQLVLREGAYQILGDPTEGAIVVCALKKGLRREQLENEHPFVEEIPFDSERKRMAVVRREKDRFAVYVKGAPESVLEVCAMDGGERAQILATNTSLAQRALRVLAVAYKGLDRLPDKYEAAELESGLTFLGLVAMIDPPREEVKAAVAKCKTAGIKVVMITGDHKNTAEAIARELGIDAVYARVAPEDKLQIVRSLRRQGEIVAMTGDGVNDAPAVKEADIGVAMGITGTDVTKEVSDLVITDDNFASIVAAVEEGRGIYDNIRKFIHYLLSCNAGEILLMFTAALIGFPVPLLPIQILWVNLVTDSLPALALGMDPVDPAIMRRPPRLPNEKMLDPRSGALMLYQGALIACCSLAAFYSVLFLSQEGLAAARTAAFVVISCSQLCHAFNCRSQSVSLFKLGVFTNSKLILAALVSFLLLMAVVHLPWAQIIFKTEPLSATGWLLVLGFSTLPLWVMEAVKRVSLAH</sequence>
<feature type="transmembrane region" description="Helical" evidence="20">
    <location>
        <begin position="275"/>
        <end position="297"/>
    </location>
</feature>
<dbReference type="SUPFAM" id="SSF56784">
    <property type="entry name" value="HAD-like"/>
    <property type="match status" value="1"/>
</dbReference>
<dbReference type="Gene3D" id="1.20.1110.10">
    <property type="entry name" value="Calcium-transporting ATPase, transmembrane domain"/>
    <property type="match status" value="2"/>
</dbReference>
<dbReference type="PROSITE" id="PS00154">
    <property type="entry name" value="ATPASE_E1_E2"/>
    <property type="match status" value="1"/>
</dbReference>
<dbReference type="GO" id="GO:0005886">
    <property type="term" value="C:plasma membrane"/>
    <property type="evidence" value="ECO:0007669"/>
    <property type="project" value="UniProtKB-SubCell"/>
</dbReference>
<dbReference type="InterPro" id="IPR044492">
    <property type="entry name" value="P_typ_ATPase_HD_dom"/>
</dbReference>
<reference evidence="22 23" key="1">
    <citation type="journal article" date="2016" name="Nat. Commun.">
        <title>Thousands of microbial genomes shed light on interconnected biogeochemical processes in an aquifer system.</title>
        <authorList>
            <person name="Anantharaman K."/>
            <person name="Brown C.T."/>
            <person name="Hug L.A."/>
            <person name="Sharon I."/>
            <person name="Castelle C.J."/>
            <person name="Probst A.J."/>
            <person name="Thomas B.C."/>
            <person name="Singh A."/>
            <person name="Wilkins M.J."/>
            <person name="Karaoz U."/>
            <person name="Brodie E.L."/>
            <person name="Williams K.H."/>
            <person name="Hubbard S.S."/>
            <person name="Banfield J.F."/>
        </authorList>
    </citation>
    <scope>NUCLEOTIDE SEQUENCE [LARGE SCALE GENOMIC DNA]</scope>
</reference>
<comment type="similarity">
    <text evidence="3">Belongs to the cation transport ATPase (P-type) (TC 3.A.3) family. Type IB subfamily.</text>
</comment>
<evidence type="ECO:0000256" key="20">
    <source>
        <dbReference type="SAM" id="Phobius"/>
    </source>
</evidence>
<dbReference type="PANTHER" id="PTHR43294:SF21">
    <property type="entry name" value="CATION TRANSPORTING ATPASE"/>
    <property type="match status" value="1"/>
</dbReference>
<keyword evidence="14" id="KW-1278">Translocase</keyword>
<feature type="transmembrane region" description="Helical" evidence="20">
    <location>
        <begin position="724"/>
        <end position="746"/>
    </location>
</feature>
<dbReference type="SUPFAM" id="SSF81665">
    <property type="entry name" value="Calcium ATPase, transmembrane domain M"/>
    <property type="match status" value="1"/>
</dbReference>
<feature type="transmembrane region" description="Helical" evidence="20">
    <location>
        <begin position="80"/>
        <end position="96"/>
    </location>
</feature>
<dbReference type="PRINTS" id="PR00121">
    <property type="entry name" value="NAKATPASE"/>
</dbReference>
<protein>
    <recommendedName>
        <fullName evidence="4">P-type Cu(+) transporter</fullName>
        <ecNumber evidence="4">7.2.2.8</ecNumber>
    </recommendedName>
</protein>
<dbReference type="PANTHER" id="PTHR43294">
    <property type="entry name" value="SODIUM/POTASSIUM-TRANSPORTING ATPASE SUBUNIT ALPHA"/>
    <property type="match status" value="1"/>
</dbReference>
<dbReference type="InterPro" id="IPR023298">
    <property type="entry name" value="ATPase_P-typ_TM_dom_sf"/>
</dbReference>
<dbReference type="Pfam" id="PF00689">
    <property type="entry name" value="Cation_ATPase_C"/>
    <property type="match status" value="1"/>
</dbReference>
<keyword evidence="11" id="KW-0187">Copper transport</keyword>
<comment type="catalytic activity">
    <reaction evidence="19">
        <text>Cu(+)(in) + ATP + H2O = Cu(+)(out) + ADP + phosphate + H(+)</text>
        <dbReference type="Rhea" id="RHEA:25792"/>
        <dbReference type="ChEBI" id="CHEBI:15377"/>
        <dbReference type="ChEBI" id="CHEBI:15378"/>
        <dbReference type="ChEBI" id="CHEBI:30616"/>
        <dbReference type="ChEBI" id="CHEBI:43474"/>
        <dbReference type="ChEBI" id="CHEBI:49552"/>
        <dbReference type="ChEBI" id="CHEBI:456216"/>
        <dbReference type="EC" id="7.2.2.8"/>
    </reaction>
</comment>
<dbReference type="SMART" id="SM00831">
    <property type="entry name" value="Cation_ATPase_N"/>
    <property type="match status" value="1"/>
</dbReference>
<evidence type="ECO:0000256" key="16">
    <source>
        <dbReference type="ARBA" id="ARBA00023008"/>
    </source>
</evidence>
<comment type="similarity">
    <text evidence="2">Belongs to the cation transport ATPase (P-type) (TC 3.A.3) family. Type IIA subfamily.</text>
</comment>
<comment type="subcellular location">
    <subcellularLocation>
        <location evidence="1">Cell membrane</location>
        <topology evidence="1">Multi-pass membrane protein</topology>
    </subcellularLocation>
</comment>
<comment type="caution">
    <text evidence="22">The sequence shown here is derived from an EMBL/GenBank/DDBJ whole genome shotgun (WGS) entry which is preliminary data.</text>
</comment>
<evidence type="ECO:0000313" key="23">
    <source>
        <dbReference type="Proteomes" id="UP000176938"/>
    </source>
</evidence>
<dbReference type="InterPro" id="IPR023299">
    <property type="entry name" value="ATPase_P-typ_cyto_dom_N"/>
</dbReference>
<evidence type="ECO:0000256" key="14">
    <source>
        <dbReference type="ARBA" id="ARBA00022967"/>
    </source>
</evidence>
<keyword evidence="13" id="KW-0460">Magnesium</keyword>
<keyword evidence="18 20" id="KW-0472">Membrane</keyword>
<evidence type="ECO:0000256" key="8">
    <source>
        <dbReference type="ARBA" id="ARBA00022692"/>
    </source>
</evidence>
<dbReference type="GO" id="GO:0016887">
    <property type="term" value="F:ATP hydrolysis activity"/>
    <property type="evidence" value="ECO:0007669"/>
    <property type="project" value="InterPro"/>
</dbReference>
<dbReference type="Pfam" id="PF00122">
    <property type="entry name" value="E1-E2_ATPase"/>
    <property type="match status" value="1"/>
</dbReference>
<organism evidence="22 23">
    <name type="scientific">candidate division WOR-1 bacterium RIFCSPLOWO2_02_FULL_46_20</name>
    <dbReference type="NCBI Taxonomy" id="1802567"/>
    <lineage>
        <taxon>Bacteria</taxon>
        <taxon>Bacillati</taxon>
        <taxon>Saganbacteria</taxon>
    </lineage>
</organism>
<keyword evidence="5" id="KW-0813">Transport</keyword>
<dbReference type="GO" id="GO:1902600">
    <property type="term" value="P:proton transmembrane transport"/>
    <property type="evidence" value="ECO:0007669"/>
    <property type="project" value="TreeGrafter"/>
</dbReference>
<evidence type="ECO:0000256" key="9">
    <source>
        <dbReference type="ARBA" id="ARBA00022723"/>
    </source>
</evidence>
<dbReference type="SFLD" id="SFLDS00003">
    <property type="entry name" value="Haloacid_Dehalogenase"/>
    <property type="match status" value="1"/>
</dbReference>
<evidence type="ECO:0000256" key="7">
    <source>
        <dbReference type="ARBA" id="ARBA00022553"/>
    </source>
</evidence>
<keyword evidence="17" id="KW-0406">Ion transport</keyword>